<accession>A0A6P7F8N7</accession>
<feature type="domain" description="MKRN2 opposite strand protein-like N-terminal" evidence="2">
    <location>
        <begin position="16"/>
        <end position="44"/>
    </location>
</feature>
<dbReference type="OrthoDB" id="125485at2759"/>
<dbReference type="Pfam" id="PF22795">
    <property type="entry name" value="DUF4796_N"/>
    <property type="match status" value="1"/>
</dbReference>
<dbReference type="RefSeq" id="XP_028131896.1">
    <property type="nucleotide sequence ID" value="XM_028276095.1"/>
</dbReference>
<evidence type="ECO:0000313" key="5">
    <source>
        <dbReference type="RefSeq" id="XP_028131896.1"/>
    </source>
</evidence>
<sequence length="218" mass="25121">MLCTYCSWKKILNMDPGIICFQHCGPKIFCFTLPEACPACQEDLETANFSLLPFRVPYPFIKASQYPCSVVIKPTTGDFLNDYHNSKDLHIGVTTSDGKIVEFDRHGLRCHKSNQWSQCLLLEQVPGPWRDHWDNVLKKVCSQGFWSSEIYKEDTHNCFTFVLTFLVNLGYYSLSAAAKSKTVFCEKFIIPRTSSAGKYISVYRRLKSGIYIHRIQKY</sequence>
<evidence type="ECO:0000313" key="3">
    <source>
        <dbReference type="EnsemblMetazoa" id="XP_028131896.1"/>
    </source>
</evidence>
<dbReference type="GeneID" id="114327464"/>
<dbReference type="InterPro" id="IPR053922">
    <property type="entry name" value="MKRN2OS-like_N"/>
</dbReference>
<feature type="domain" description="MKRN2 opposite strand protein-like C-terminal" evidence="1">
    <location>
        <begin position="53"/>
        <end position="206"/>
    </location>
</feature>
<evidence type="ECO:0000259" key="2">
    <source>
        <dbReference type="Pfam" id="PF22795"/>
    </source>
</evidence>
<protein>
    <submittedName>
        <fullName evidence="5">MKRN2 opposite strand protein isoform X2</fullName>
    </submittedName>
</protein>
<dbReference type="InterPro" id="IPR032016">
    <property type="entry name" value="MKRN2OS-like"/>
</dbReference>
<evidence type="ECO:0000259" key="1">
    <source>
        <dbReference type="Pfam" id="PF16044"/>
    </source>
</evidence>
<proteinExistence type="predicted"/>
<dbReference type="Pfam" id="PF16044">
    <property type="entry name" value="DUF4796_C"/>
    <property type="match status" value="1"/>
</dbReference>
<dbReference type="Proteomes" id="UP001652700">
    <property type="component" value="Unplaced"/>
</dbReference>
<name>A0A6P7F8N7_DIAVI</name>
<evidence type="ECO:0000313" key="4">
    <source>
        <dbReference type="Proteomes" id="UP001652700"/>
    </source>
</evidence>
<dbReference type="PANTHER" id="PTHR33963">
    <property type="entry name" value="MKRN2 OPPOSITE STRAND PROTEIN"/>
    <property type="match status" value="1"/>
</dbReference>
<organism evidence="5">
    <name type="scientific">Diabrotica virgifera virgifera</name>
    <name type="common">western corn rootworm</name>
    <dbReference type="NCBI Taxonomy" id="50390"/>
    <lineage>
        <taxon>Eukaryota</taxon>
        <taxon>Metazoa</taxon>
        <taxon>Ecdysozoa</taxon>
        <taxon>Arthropoda</taxon>
        <taxon>Hexapoda</taxon>
        <taxon>Insecta</taxon>
        <taxon>Pterygota</taxon>
        <taxon>Neoptera</taxon>
        <taxon>Endopterygota</taxon>
        <taxon>Coleoptera</taxon>
        <taxon>Polyphaga</taxon>
        <taxon>Cucujiformia</taxon>
        <taxon>Chrysomeloidea</taxon>
        <taxon>Chrysomelidae</taxon>
        <taxon>Galerucinae</taxon>
        <taxon>Diabroticina</taxon>
        <taxon>Diabroticites</taxon>
        <taxon>Diabrotica</taxon>
    </lineage>
</organism>
<gene>
    <name evidence="5" type="primary">LOC114327464</name>
</gene>
<dbReference type="PANTHER" id="PTHR33963:SF2">
    <property type="entry name" value="MKRN2 OPPOSITE STRAND PROTEIN"/>
    <property type="match status" value="1"/>
</dbReference>
<dbReference type="InterPro" id="IPR053921">
    <property type="entry name" value="MKRN2OS-like_C"/>
</dbReference>
<dbReference type="AlphaFoldDB" id="A0A6P7F8N7"/>
<reference evidence="3" key="2">
    <citation type="submission" date="2025-05" db="UniProtKB">
        <authorList>
            <consortium name="EnsemblMetazoa"/>
        </authorList>
    </citation>
    <scope>IDENTIFICATION</scope>
</reference>
<reference evidence="5" key="1">
    <citation type="submission" date="2025-04" db="UniProtKB">
        <authorList>
            <consortium name="RefSeq"/>
        </authorList>
    </citation>
    <scope>IDENTIFICATION</scope>
    <source>
        <tissue evidence="5">Whole insect</tissue>
    </source>
</reference>
<dbReference type="EnsemblMetazoa" id="XM_028276095.2">
    <property type="protein sequence ID" value="XP_028131896.1"/>
    <property type="gene ID" value="LOC114327464"/>
</dbReference>
<keyword evidence="4" id="KW-1185">Reference proteome</keyword>